<evidence type="ECO:0000313" key="3">
    <source>
        <dbReference type="Proteomes" id="UP000184080"/>
    </source>
</evidence>
<keyword evidence="1" id="KW-0812">Transmembrane</keyword>
<dbReference type="AlphaFoldDB" id="A0A1M6BUG0"/>
<keyword evidence="3" id="KW-1185">Reference proteome</keyword>
<reference evidence="2 3" key="1">
    <citation type="submission" date="2016-11" db="EMBL/GenBank/DDBJ databases">
        <authorList>
            <person name="Jaros S."/>
            <person name="Januszkiewicz K."/>
            <person name="Wedrychowicz H."/>
        </authorList>
    </citation>
    <scope>NUCLEOTIDE SEQUENCE [LARGE SCALE GENOMIC DNA]</scope>
    <source>
        <strain evidence="2 3">DSM 21864</strain>
    </source>
</reference>
<keyword evidence="1" id="KW-1133">Transmembrane helix</keyword>
<evidence type="ECO:0000313" key="2">
    <source>
        <dbReference type="EMBL" id="SHI52321.1"/>
    </source>
</evidence>
<name>A0A1M6BUG0_9CLOT</name>
<accession>A0A1M6BUG0</accession>
<dbReference type="EMBL" id="FQZO01000001">
    <property type="protein sequence ID" value="SHI52321.1"/>
    <property type="molecule type" value="Genomic_DNA"/>
</dbReference>
<protein>
    <submittedName>
        <fullName evidence="2">Uncharacterized protein</fullName>
    </submittedName>
</protein>
<organism evidence="2 3">
    <name type="scientific">Clostridium amylolyticum</name>
    <dbReference type="NCBI Taxonomy" id="1121298"/>
    <lineage>
        <taxon>Bacteria</taxon>
        <taxon>Bacillati</taxon>
        <taxon>Bacillota</taxon>
        <taxon>Clostridia</taxon>
        <taxon>Eubacteriales</taxon>
        <taxon>Clostridiaceae</taxon>
        <taxon>Clostridium</taxon>
    </lineage>
</organism>
<dbReference type="Proteomes" id="UP000184080">
    <property type="component" value="Unassembled WGS sequence"/>
</dbReference>
<feature type="transmembrane region" description="Helical" evidence="1">
    <location>
        <begin position="27"/>
        <end position="49"/>
    </location>
</feature>
<gene>
    <name evidence="2" type="ORF">SAMN05444401_0898</name>
</gene>
<evidence type="ECO:0000256" key="1">
    <source>
        <dbReference type="SAM" id="Phobius"/>
    </source>
</evidence>
<keyword evidence="1" id="KW-0472">Membrane</keyword>
<proteinExistence type="predicted"/>
<sequence length="65" mass="7244">MREGDELLLGERTLQVYGIRGHTAGIIVLWGIFVIGDGYYLGVMLAIIADKLIFRSKLLDFEMAA</sequence>